<proteinExistence type="predicted"/>
<sequence>MKLSRRALDWSDEQLKGVYVSGLTTDLRDNVLIHHLANLNATKRLARAFDNHRKSTRTQPRPFPTCFSPSSGSRPPGLPPASAPPSIGTFLTNHSRRPLPMKLYMAYPRLSPATRSLNLLSPSTRSQALLVQVQCAFRDPLANWASRFSLIRAPPTIC</sequence>
<dbReference type="Proteomes" id="UP000250321">
    <property type="component" value="Unassembled WGS sequence"/>
</dbReference>
<comment type="caution">
    <text evidence="2">The sequence shown here is derived from an EMBL/GenBank/DDBJ whole genome shotgun (WGS) entry which is preliminary data.</text>
</comment>
<feature type="region of interest" description="Disordered" evidence="1">
    <location>
        <begin position="52"/>
        <end position="88"/>
    </location>
</feature>
<evidence type="ECO:0000256" key="1">
    <source>
        <dbReference type="SAM" id="MobiDB-lite"/>
    </source>
</evidence>
<dbReference type="EMBL" id="PJQY01000127">
    <property type="protein sequence ID" value="PQQ17996.1"/>
    <property type="molecule type" value="Genomic_DNA"/>
</dbReference>
<reference evidence="2 3" key="1">
    <citation type="submission" date="2018-02" db="EMBL/GenBank/DDBJ databases">
        <title>Draft genome of wild Prunus yedoensis var. nudiflora.</title>
        <authorList>
            <person name="Baek S."/>
            <person name="Kim J.-H."/>
            <person name="Choi K."/>
            <person name="Kim G.-B."/>
            <person name="Cho A."/>
            <person name="Jang H."/>
            <person name="Shin C.-H."/>
            <person name="Yu H.-J."/>
            <person name="Mun J.-H."/>
        </authorList>
    </citation>
    <scope>NUCLEOTIDE SEQUENCE [LARGE SCALE GENOMIC DNA]</scope>
    <source>
        <strain evidence="3">cv. Jeju island</strain>
        <tissue evidence="2">Leaf</tissue>
    </source>
</reference>
<organism evidence="2 3">
    <name type="scientific">Prunus yedoensis var. nudiflora</name>
    <dbReference type="NCBI Taxonomy" id="2094558"/>
    <lineage>
        <taxon>Eukaryota</taxon>
        <taxon>Viridiplantae</taxon>
        <taxon>Streptophyta</taxon>
        <taxon>Embryophyta</taxon>
        <taxon>Tracheophyta</taxon>
        <taxon>Spermatophyta</taxon>
        <taxon>Magnoliopsida</taxon>
        <taxon>eudicotyledons</taxon>
        <taxon>Gunneridae</taxon>
        <taxon>Pentapetalae</taxon>
        <taxon>rosids</taxon>
        <taxon>fabids</taxon>
        <taxon>Rosales</taxon>
        <taxon>Rosaceae</taxon>
        <taxon>Amygdaloideae</taxon>
        <taxon>Amygdaleae</taxon>
        <taxon>Prunus</taxon>
    </lineage>
</organism>
<name>A0A315AUQ8_PRUYE</name>
<evidence type="ECO:0000313" key="2">
    <source>
        <dbReference type="EMBL" id="PQQ17996.1"/>
    </source>
</evidence>
<keyword evidence="3" id="KW-1185">Reference proteome</keyword>
<dbReference type="AlphaFoldDB" id="A0A315AUQ8"/>
<accession>A0A315AUQ8</accession>
<protein>
    <submittedName>
        <fullName evidence="2">Uncharacterized protein</fullName>
    </submittedName>
</protein>
<gene>
    <name evidence="2" type="ORF">Pyn_38864</name>
</gene>
<evidence type="ECO:0000313" key="3">
    <source>
        <dbReference type="Proteomes" id="UP000250321"/>
    </source>
</evidence>